<sequence length="158" mass="17378">MPQVKRMLLTLVGNCRYEEIRSAHKISSKVVAKGGSRKRCKALQALSEPSNKDVGDLRECGFAAHRAAHEDTTKPRGVAYSLPADIRVLRGDGEVYLLMVLEWSEWRMADGGVHLGAGTGLSKKHHGSPGRIWTQWAILSYIVFSPGLANLSCHRTQA</sequence>
<dbReference type="AlphaFoldDB" id="A0AAD7HKG5"/>
<organism evidence="1 2">
    <name type="scientific">Mycena maculata</name>
    <dbReference type="NCBI Taxonomy" id="230809"/>
    <lineage>
        <taxon>Eukaryota</taxon>
        <taxon>Fungi</taxon>
        <taxon>Dikarya</taxon>
        <taxon>Basidiomycota</taxon>
        <taxon>Agaricomycotina</taxon>
        <taxon>Agaricomycetes</taxon>
        <taxon>Agaricomycetidae</taxon>
        <taxon>Agaricales</taxon>
        <taxon>Marasmiineae</taxon>
        <taxon>Mycenaceae</taxon>
        <taxon>Mycena</taxon>
    </lineage>
</organism>
<reference evidence="1" key="1">
    <citation type="submission" date="2023-03" db="EMBL/GenBank/DDBJ databases">
        <title>Massive genome expansion in bonnet fungi (Mycena s.s.) driven by repeated elements and novel gene families across ecological guilds.</title>
        <authorList>
            <consortium name="Lawrence Berkeley National Laboratory"/>
            <person name="Harder C.B."/>
            <person name="Miyauchi S."/>
            <person name="Viragh M."/>
            <person name="Kuo A."/>
            <person name="Thoen E."/>
            <person name="Andreopoulos B."/>
            <person name="Lu D."/>
            <person name="Skrede I."/>
            <person name="Drula E."/>
            <person name="Henrissat B."/>
            <person name="Morin E."/>
            <person name="Kohler A."/>
            <person name="Barry K."/>
            <person name="LaButti K."/>
            <person name="Morin E."/>
            <person name="Salamov A."/>
            <person name="Lipzen A."/>
            <person name="Mereny Z."/>
            <person name="Hegedus B."/>
            <person name="Baldrian P."/>
            <person name="Stursova M."/>
            <person name="Weitz H."/>
            <person name="Taylor A."/>
            <person name="Grigoriev I.V."/>
            <person name="Nagy L.G."/>
            <person name="Martin F."/>
            <person name="Kauserud H."/>
        </authorList>
    </citation>
    <scope>NUCLEOTIDE SEQUENCE</scope>
    <source>
        <strain evidence="1">CBHHK188m</strain>
    </source>
</reference>
<proteinExistence type="predicted"/>
<protein>
    <submittedName>
        <fullName evidence="1">Uncharacterized protein</fullName>
    </submittedName>
</protein>
<name>A0AAD7HKG5_9AGAR</name>
<keyword evidence="2" id="KW-1185">Reference proteome</keyword>
<gene>
    <name evidence="1" type="ORF">DFH07DRAFT_287193</name>
</gene>
<dbReference type="Proteomes" id="UP001215280">
    <property type="component" value="Unassembled WGS sequence"/>
</dbReference>
<comment type="caution">
    <text evidence="1">The sequence shown here is derived from an EMBL/GenBank/DDBJ whole genome shotgun (WGS) entry which is preliminary data.</text>
</comment>
<accession>A0AAD7HKG5</accession>
<evidence type="ECO:0000313" key="2">
    <source>
        <dbReference type="Proteomes" id="UP001215280"/>
    </source>
</evidence>
<dbReference type="EMBL" id="JARJLG010000255">
    <property type="protein sequence ID" value="KAJ7722670.1"/>
    <property type="molecule type" value="Genomic_DNA"/>
</dbReference>
<evidence type="ECO:0000313" key="1">
    <source>
        <dbReference type="EMBL" id="KAJ7722670.1"/>
    </source>
</evidence>